<feature type="region of interest" description="Disordered" evidence="1">
    <location>
        <begin position="266"/>
        <end position="285"/>
    </location>
</feature>
<accession>A0A481YYZ1</accession>
<protein>
    <submittedName>
        <fullName evidence="2">Uncharacterized protein</fullName>
    </submittedName>
</protein>
<gene>
    <name evidence="2" type="ORF">LCMAC202_04090</name>
</gene>
<reference evidence="2" key="1">
    <citation type="journal article" date="2019" name="MBio">
        <title>Virus Genomes from Deep Sea Sediments Expand the Ocean Megavirome and Support Independent Origins of Viral Gigantism.</title>
        <authorList>
            <person name="Backstrom D."/>
            <person name="Yutin N."/>
            <person name="Jorgensen S.L."/>
            <person name="Dharamshi J."/>
            <person name="Homa F."/>
            <person name="Zaremba-Niedwiedzka K."/>
            <person name="Spang A."/>
            <person name="Wolf Y.I."/>
            <person name="Koonin E.V."/>
            <person name="Ettema T.J."/>
        </authorList>
    </citation>
    <scope>NUCLEOTIDE SEQUENCE</scope>
</reference>
<evidence type="ECO:0000256" key="1">
    <source>
        <dbReference type="SAM" id="MobiDB-lite"/>
    </source>
</evidence>
<dbReference type="EMBL" id="MK500373">
    <property type="protein sequence ID" value="QBK88047.1"/>
    <property type="molecule type" value="Genomic_DNA"/>
</dbReference>
<sequence>MVPVYIYFHLCTIENWEEIVTKLFAKLQTSGLLDVCVELRVIVLGNHLERAKQLLKHPKTKIIIHSTDVNLYERPALYHIRKSAEGEDFKVLYFHSKGISKKNLRFRLYINDWVDMMCYFLIDGHKECIRLLSTAGAVGVNYMRAGEPLLRKSATNRTVENSHHFSGNFWWSCSRYLRTLPTTIGPKYLDPELWIGSGTGELHSVYQSRCRHYFQNYPPDRYVGKQKYTIIKVNKNTKPLQVKPATVQRRAPHTLPEPLQVKLDTAQKIPEKKTTKPLQVKPATAQRRILQRKTLRISLENNHTPKPLQIKPATDQRRTPQRRILQRRAAENCRELSNMVSK</sequence>
<proteinExistence type="predicted"/>
<evidence type="ECO:0000313" key="2">
    <source>
        <dbReference type="EMBL" id="QBK88047.1"/>
    </source>
</evidence>
<name>A0A481YYZ1_9VIRU</name>
<organism evidence="2">
    <name type="scientific">Marseillevirus LCMAC202</name>
    <dbReference type="NCBI Taxonomy" id="2506606"/>
    <lineage>
        <taxon>Viruses</taxon>
        <taxon>Varidnaviria</taxon>
        <taxon>Bamfordvirae</taxon>
        <taxon>Nucleocytoviricota</taxon>
        <taxon>Megaviricetes</taxon>
        <taxon>Pimascovirales</taxon>
        <taxon>Pimascovirales incertae sedis</taxon>
        <taxon>Marseilleviridae</taxon>
    </lineage>
</organism>
<feature type="region of interest" description="Disordered" evidence="1">
    <location>
        <begin position="296"/>
        <end position="322"/>
    </location>
</feature>